<feature type="compositionally biased region" description="Low complexity" evidence="1">
    <location>
        <begin position="108"/>
        <end position="120"/>
    </location>
</feature>
<evidence type="ECO:0008006" key="4">
    <source>
        <dbReference type="Google" id="ProtNLM"/>
    </source>
</evidence>
<accession>A0A7W9QI27</accession>
<protein>
    <recommendedName>
        <fullName evidence="4">Regulatory protein</fullName>
    </recommendedName>
</protein>
<feature type="compositionally biased region" description="Low complexity" evidence="1">
    <location>
        <begin position="238"/>
        <end position="257"/>
    </location>
</feature>
<dbReference type="PANTHER" id="PTHR35526:SF3">
    <property type="entry name" value="ANTI-SIGMA-F FACTOR RSBW"/>
    <property type="match status" value="1"/>
</dbReference>
<dbReference type="Proteomes" id="UP000588098">
    <property type="component" value="Unassembled WGS sequence"/>
</dbReference>
<evidence type="ECO:0000313" key="2">
    <source>
        <dbReference type="EMBL" id="MBB5939627.1"/>
    </source>
</evidence>
<reference evidence="2 3" key="1">
    <citation type="submission" date="2020-08" db="EMBL/GenBank/DDBJ databases">
        <title>Genomic Encyclopedia of Type Strains, Phase III (KMG-III): the genomes of soil and plant-associated and newly described type strains.</title>
        <authorList>
            <person name="Whitman W."/>
        </authorList>
    </citation>
    <scope>NUCLEOTIDE SEQUENCE [LARGE SCALE GENOMIC DNA]</scope>
    <source>
        <strain evidence="2 3">CECT 8305</strain>
    </source>
</reference>
<dbReference type="InterPro" id="IPR036890">
    <property type="entry name" value="HATPase_C_sf"/>
</dbReference>
<dbReference type="PANTHER" id="PTHR35526">
    <property type="entry name" value="ANTI-SIGMA-F FACTOR RSBW-RELATED"/>
    <property type="match status" value="1"/>
</dbReference>
<evidence type="ECO:0000313" key="3">
    <source>
        <dbReference type="Proteomes" id="UP000588098"/>
    </source>
</evidence>
<evidence type="ECO:0000256" key="1">
    <source>
        <dbReference type="SAM" id="MobiDB-lite"/>
    </source>
</evidence>
<feature type="region of interest" description="Disordered" evidence="1">
    <location>
        <begin position="71"/>
        <end position="148"/>
    </location>
</feature>
<organism evidence="2 3">
    <name type="scientific">Streptomyces zagrosensis</name>
    <dbReference type="NCBI Taxonomy" id="1042984"/>
    <lineage>
        <taxon>Bacteria</taxon>
        <taxon>Bacillati</taxon>
        <taxon>Actinomycetota</taxon>
        <taxon>Actinomycetes</taxon>
        <taxon>Kitasatosporales</taxon>
        <taxon>Streptomycetaceae</taxon>
        <taxon>Streptomyces</taxon>
    </lineage>
</organism>
<dbReference type="EMBL" id="JACHJL010000025">
    <property type="protein sequence ID" value="MBB5939627.1"/>
    <property type="molecule type" value="Genomic_DNA"/>
</dbReference>
<dbReference type="Gene3D" id="3.30.565.10">
    <property type="entry name" value="Histidine kinase-like ATPase, C-terminal domain"/>
    <property type="match status" value="1"/>
</dbReference>
<comment type="caution">
    <text evidence="2">The sequence shown here is derived from an EMBL/GenBank/DDBJ whole genome shotgun (WGS) entry which is preliminary data.</text>
</comment>
<proteinExistence type="predicted"/>
<feature type="compositionally biased region" description="Gly residues" evidence="1">
    <location>
        <begin position="78"/>
        <end position="93"/>
    </location>
</feature>
<name>A0A7W9QI27_9ACTN</name>
<keyword evidence="3" id="KW-1185">Reference proteome</keyword>
<feature type="compositionally biased region" description="Low complexity" evidence="1">
    <location>
        <begin position="268"/>
        <end position="277"/>
    </location>
</feature>
<dbReference type="CDD" id="cd16936">
    <property type="entry name" value="HATPase_RsbW-like"/>
    <property type="match status" value="1"/>
</dbReference>
<gene>
    <name evidence="2" type="ORF">FHS42_006723</name>
</gene>
<feature type="region of interest" description="Disordered" evidence="1">
    <location>
        <begin position="217"/>
        <end position="294"/>
    </location>
</feature>
<dbReference type="InterPro" id="IPR050267">
    <property type="entry name" value="Anti-sigma-factor_SerPK"/>
</dbReference>
<sequence>MQMEVRPDPAEVSRARRWARSRLAGSGMAVDEPLAETLVLLISELVTNAVVHTGCPAVLRMRFPAQCGAADEDAVGDADGGADGSTAGAGGEPTAGAVSDRGAGGAAGSAAQAGPDSAAWGERDAGGVQGARGAQSARGEHSAGVRAVPGSGVEVSAVETVRVEVMDASSCPPRPRCADGDDTHGRGLELVDGLADRWGWKSEGGGKSIWCEVDRQGAPPAHAAHPSQEPAGHAAEQVVGGAESAASEAVPAVSGAEPAAHGVERNADGGAAATGDASGAGGEPGPGVVSAGPSTTVVAVRRNAPLTGERDVPLAGACTSRRPVARRV</sequence>
<dbReference type="AlphaFoldDB" id="A0A7W9QI27"/>